<gene>
    <name evidence="2" type="ORF">KP509_26G048000</name>
</gene>
<organism evidence="2 3">
    <name type="scientific">Ceratopteris richardii</name>
    <name type="common">Triangle waterfern</name>
    <dbReference type="NCBI Taxonomy" id="49495"/>
    <lineage>
        <taxon>Eukaryota</taxon>
        <taxon>Viridiplantae</taxon>
        <taxon>Streptophyta</taxon>
        <taxon>Embryophyta</taxon>
        <taxon>Tracheophyta</taxon>
        <taxon>Polypodiopsida</taxon>
        <taxon>Polypodiidae</taxon>
        <taxon>Polypodiales</taxon>
        <taxon>Pteridineae</taxon>
        <taxon>Pteridaceae</taxon>
        <taxon>Parkerioideae</taxon>
        <taxon>Ceratopteris</taxon>
    </lineage>
</organism>
<sequence>MMSHILNLLLLLSLVNGGSQSGALGCSKCLVDKFIFPAMEECCDVCRTFRMDWVWHMWSSGCMIHLFVKTTICFG</sequence>
<evidence type="ECO:0000256" key="1">
    <source>
        <dbReference type="SAM" id="SignalP"/>
    </source>
</evidence>
<proteinExistence type="predicted"/>
<feature type="chain" id="PRO_5035787432" description="Secreted protein" evidence="1">
    <location>
        <begin position="18"/>
        <end position="75"/>
    </location>
</feature>
<comment type="caution">
    <text evidence="2">The sequence shown here is derived from an EMBL/GenBank/DDBJ whole genome shotgun (WGS) entry which is preliminary data.</text>
</comment>
<dbReference type="EMBL" id="CM035431">
    <property type="protein sequence ID" value="KAH7296992.1"/>
    <property type="molecule type" value="Genomic_DNA"/>
</dbReference>
<dbReference type="AlphaFoldDB" id="A0A8T2RKH0"/>
<accession>A0A8T2RKH0</accession>
<feature type="signal peptide" evidence="1">
    <location>
        <begin position="1"/>
        <end position="17"/>
    </location>
</feature>
<name>A0A8T2RKH0_CERRI</name>
<protein>
    <recommendedName>
        <fullName evidence="4">Secreted protein</fullName>
    </recommendedName>
</protein>
<dbReference type="Proteomes" id="UP000825935">
    <property type="component" value="Chromosome 26"/>
</dbReference>
<evidence type="ECO:0000313" key="2">
    <source>
        <dbReference type="EMBL" id="KAH7296992.1"/>
    </source>
</evidence>
<evidence type="ECO:0008006" key="4">
    <source>
        <dbReference type="Google" id="ProtNLM"/>
    </source>
</evidence>
<reference evidence="2" key="1">
    <citation type="submission" date="2021-08" db="EMBL/GenBank/DDBJ databases">
        <title>WGS assembly of Ceratopteris richardii.</title>
        <authorList>
            <person name="Marchant D.B."/>
            <person name="Chen G."/>
            <person name="Jenkins J."/>
            <person name="Shu S."/>
            <person name="Leebens-Mack J."/>
            <person name="Grimwood J."/>
            <person name="Schmutz J."/>
            <person name="Soltis P."/>
            <person name="Soltis D."/>
            <person name="Chen Z.-H."/>
        </authorList>
    </citation>
    <scope>NUCLEOTIDE SEQUENCE</scope>
    <source>
        <strain evidence="2">Whitten #5841</strain>
        <tissue evidence="2">Leaf</tissue>
    </source>
</reference>
<keyword evidence="1" id="KW-0732">Signal</keyword>
<keyword evidence="3" id="KW-1185">Reference proteome</keyword>
<evidence type="ECO:0000313" key="3">
    <source>
        <dbReference type="Proteomes" id="UP000825935"/>
    </source>
</evidence>